<name>A0A921AV56_9BACT</name>
<reference evidence="2" key="1">
    <citation type="journal article" date="2021" name="PeerJ">
        <title>Extensive microbial diversity within the chicken gut microbiome revealed by metagenomics and culture.</title>
        <authorList>
            <person name="Gilroy R."/>
            <person name="Ravi A."/>
            <person name="Getino M."/>
            <person name="Pursley I."/>
            <person name="Horton D.L."/>
            <person name="Alikhan N.F."/>
            <person name="Baker D."/>
            <person name="Gharbi K."/>
            <person name="Hall N."/>
            <person name="Watson M."/>
            <person name="Adriaenssens E.M."/>
            <person name="Foster-Nyarko E."/>
            <person name="Jarju S."/>
            <person name="Secka A."/>
            <person name="Antonio M."/>
            <person name="Oren A."/>
            <person name="Chaudhuri R.R."/>
            <person name="La Ragione R."/>
            <person name="Hildebrand F."/>
            <person name="Pallen M.J."/>
        </authorList>
    </citation>
    <scope>NUCLEOTIDE SEQUENCE</scope>
    <source>
        <strain evidence="2">ChiGjej2B2-19336</strain>
    </source>
</reference>
<proteinExistence type="predicted"/>
<accession>A0A921AV56</accession>
<feature type="chain" id="PRO_5036780283" evidence="1">
    <location>
        <begin position="25"/>
        <end position="160"/>
    </location>
</feature>
<evidence type="ECO:0000313" key="2">
    <source>
        <dbReference type="EMBL" id="HJD96728.1"/>
    </source>
</evidence>
<keyword evidence="1" id="KW-0732">Signal</keyword>
<dbReference type="Proteomes" id="UP000698963">
    <property type="component" value="Unassembled WGS sequence"/>
</dbReference>
<reference evidence="2" key="2">
    <citation type="submission" date="2021-09" db="EMBL/GenBank/DDBJ databases">
        <authorList>
            <person name="Gilroy R."/>
        </authorList>
    </citation>
    <scope>NUCLEOTIDE SEQUENCE</scope>
    <source>
        <strain evidence="2">ChiGjej2B2-19336</strain>
    </source>
</reference>
<feature type="signal peptide" evidence="1">
    <location>
        <begin position="1"/>
        <end position="24"/>
    </location>
</feature>
<evidence type="ECO:0000256" key="1">
    <source>
        <dbReference type="SAM" id="SignalP"/>
    </source>
</evidence>
<dbReference type="AlphaFoldDB" id="A0A921AV56"/>
<evidence type="ECO:0000313" key="3">
    <source>
        <dbReference type="Proteomes" id="UP000698963"/>
    </source>
</evidence>
<gene>
    <name evidence="2" type="ORF">K8W16_03665</name>
</gene>
<comment type="caution">
    <text evidence="2">The sequence shown here is derived from an EMBL/GenBank/DDBJ whole genome shotgun (WGS) entry which is preliminary data.</text>
</comment>
<protein>
    <submittedName>
        <fullName evidence="2">Uncharacterized protein</fullName>
    </submittedName>
</protein>
<dbReference type="EMBL" id="DYZA01000068">
    <property type="protein sequence ID" value="HJD96728.1"/>
    <property type="molecule type" value="Genomic_DNA"/>
</dbReference>
<dbReference type="RefSeq" id="WP_304121245.1">
    <property type="nucleotide sequence ID" value="NZ_DYZA01000068.1"/>
</dbReference>
<sequence>MKKALTFLTAGLAGLLFWASLAFAGEVNTENFSLSLPSGWELAQPVQSSHGASMVMVQNTAAQCAVSIALFPISLSAADLASQTLANMKVGGFTVAEPRASGDSYLCEFSQDQTKGICYFTSNGKSGSVVTIVGSGMEAAKELLNKHFRPTAPGLFPASF</sequence>
<organism evidence="2 3">
    <name type="scientific">Mailhella massiliensis</name>
    <dbReference type="NCBI Taxonomy" id="1903261"/>
    <lineage>
        <taxon>Bacteria</taxon>
        <taxon>Pseudomonadati</taxon>
        <taxon>Thermodesulfobacteriota</taxon>
        <taxon>Desulfovibrionia</taxon>
        <taxon>Desulfovibrionales</taxon>
        <taxon>Desulfovibrionaceae</taxon>
        <taxon>Mailhella</taxon>
    </lineage>
</organism>